<dbReference type="Pfam" id="PF03221">
    <property type="entry name" value="HTH_Tnp_Tc5"/>
    <property type="match status" value="1"/>
</dbReference>
<dbReference type="InterPro" id="IPR006600">
    <property type="entry name" value="HTH_CenpB_DNA-bd_dom"/>
</dbReference>
<evidence type="ECO:0000313" key="4">
    <source>
        <dbReference type="Proteomes" id="UP000789901"/>
    </source>
</evidence>
<evidence type="ECO:0000313" key="3">
    <source>
        <dbReference type="EMBL" id="CAG8833297.1"/>
    </source>
</evidence>
<gene>
    <name evidence="3" type="ORF">GMARGA_LOCUS31479</name>
</gene>
<sequence>MKRQRNSYTVKEKHKAVELAHRTSNKFVAETYFLDLTMLGRWIKSFLQDNLFNKNSQSIGSGHHALFSEEEAQLYKWIIELHKEDLAVNYSSIKMKIAEIMKLSAGLAQDETKKLAINNFKFSQHWLSHYLKWYNLSLCRKTKITQKLLVDLEDKLLKFQQFVIHLHQKNDYPLGNNKNRFTIVLTCLANGTKLLSVIIFKRKVWPAHTPPPPADIVVWFQDKEAMLVLDSFSAHILDQTKLALSSDHLIYENNSENSEDAEFVNNSDEIEIDNKYESTN</sequence>
<accession>A0ABN7WIL9</accession>
<feature type="non-terminal residue" evidence="3">
    <location>
        <position position="280"/>
    </location>
</feature>
<reference evidence="3 4" key="1">
    <citation type="submission" date="2021-06" db="EMBL/GenBank/DDBJ databases">
        <authorList>
            <person name="Kallberg Y."/>
            <person name="Tangrot J."/>
            <person name="Rosling A."/>
        </authorList>
    </citation>
    <scope>NUCLEOTIDE SEQUENCE [LARGE SCALE GENOMIC DNA]</scope>
    <source>
        <strain evidence="3 4">120-4 pot B 10/14</strain>
    </source>
</reference>
<dbReference type="Proteomes" id="UP000789901">
    <property type="component" value="Unassembled WGS sequence"/>
</dbReference>
<evidence type="ECO:0000259" key="2">
    <source>
        <dbReference type="PROSITE" id="PS51253"/>
    </source>
</evidence>
<keyword evidence="4" id="KW-1185">Reference proteome</keyword>
<dbReference type="PROSITE" id="PS51253">
    <property type="entry name" value="HTH_CENPB"/>
    <property type="match status" value="1"/>
</dbReference>
<organism evidence="3 4">
    <name type="scientific">Gigaspora margarita</name>
    <dbReference type="NCBI Taxonomy" id="4874"/>
    <lineage>
        <taxon>Eukaryota</taxon>
        <taxon>Fungi</taxon>
        <taxon>Fungi incertae sedis</taxon>
        <taxon>Mucoromycota</taxon>
        <taxon>Glomeromycotina</taxon>
        <taxon>Glomeromycetes</taxon>
        <taxon>Diversisporales</taxon>
        <taxon>Gigasporaceae</taxon>
        <taxon>Gigaspora</taxon>
    </lineage>
</organism>
<dbReference type="Gene3D" id="1.10.10.60">
    <property type="entry name" value="Homeodomain-like"/>
    <property type="match status" value="1"/>
</dbReference>
<proteinExistence type="predicted"/>
<name>A0ABN7WIL9_GIGMA</name>
<comment type="caution">
    <text evidence="3">The sequence shown here is derived from an EMBL/GenBank/DDBJ whole genome shotgun (WGS) entry which is preliminary data.</text>
</comment>
<dbReference type="EMBL" id="CAJVQB010047055">
    <property type="protein sequence ID" value="CAG8833297.1"/>
    <property type="molecule type" value="Genomic_DNA"/>
</dbReference>
<evidence type="ECO:0000256" key="1">
    <source>
        <dbReference type="ARBA" id="ARBA00023125"/>
    </source>
</evidence>
<protein>
    <submittedName>
        <fullName evidence="3">414_t:CDS:1</fullName>
    </submittedName>
</protein>
<keyword evidence="1" id="KW-0238">DNA-binding</keyword>
<feature type="domain" description="HTH CENPB-type" evidence="2">
    <location>
        <begin position="58"/>
        <end position="140"/>
    </location>
</feature>